<dbReference type="EnsemblMetazoa" id="G8694.2">
    <property type="protein sequence ID" value="G8694.2:cds"/>
    <property type="gene ID" value="G8694"/>
</dbReference>
<evidence type="ECO:0000313" key="2">
    <source>
        <dbReference type="Proteomes" id="UP000005408"/>
    </source>
</evidence>
<protein>
    <submittedName>
        <fullName evidence="1">Uncharacterized protein</fullName>
    </submittedName>
</protein>
<keyword evidence="2" id="KW-1185">Reference proteome</keyword>
<dbReference type="AlphaFoldDB" id="A0A8W8P3E3"/>
<dbReference type="Proteomes" id="UP000005408">
    <property type="component" value="Unassembled WGS sequence"/>
</dbReference>
<organism evidence="1 2">
    <name type="scientific">Magallana gigas</name>
    <name type="common">Pacific oyster</name>
    <name type="synonym">Crassostrea gigas</name>
    <dbReference type="NCBI Taxonomy" id="29159"/>
    <lineage>
        <taxon>Eukaryota</taxon>
        <taxon>Metazoa</taxon>
        <taxon>Spiralia</taxon>
        <taxon>Lophotrochozoa</taxon>
        <taxon>Mollusca</taxon>
        <taxon>Bivalvia</taxon>
        <taxon>Autobranchia</taxon>
        <taxon>Pteriomorphia</taxon>
        <taxon>Ostreida</taxon>
        <taxon>Ostreoidea</taxon>
        <taxon>Ostreidae</taxon>
        <taxon>Magallana</taxon>
    </lineage>
</organism>
<name>A0A8W8P3E3_MAGGI</name>
<sequence>MDTSLQFNPNIKEIHNKLIAKLINCHVGHHENSDSYVSWKMQFRNYCDNPIQLNGSVLKNFYYLENAGLVGIGRYDVLQKIFSENNEALSEIKRTFEIIEHFEPSTIRSKDAENHIVEIRIKVKNGCPNIEELLTGILGDFVWKLDYAYFSSKLDNFQTFSLVHATTICQRIMDGLERSETFKNFENIILETKSDLKKFISLHNSDAEKSSMIIVRQFLIFLDRMKKKYCVQKWRVDWKEHTVIFVEFNNLFDFETCFESGSLKKEARTTFESIFSHFNDVRLHAPYVEIRKVEFHNK</sequence>
<reference evidence="1" key="1">
    <citation type="submission" date="2022-08" db="UniProtKB">
        <authorList>
            <consortium name="EnsemblMetazoa"/>
        </authorList>
    </citation>
    <scope>IDENTIFICATION</scope>
    <source>
        <strain evidence="1">05x7-T-G4-1.051#20</strain>
    </source>
</reference>
<proteinExistence type="predicted"/>
<accession>A0A8W8P3E3</accession>
<evidence type="ECO:0000313" key="1">
    <source>
        <dbReference type="EnsemblMetazoa" id="G8694.2:cds"/>
    </source>
</evidence>